<dbReference type="InterPro" id="IPR002792">
    <property type="entry name" value="TRAM_dom"/>
</dbReference>
<dbReference type="SUPFAM" id="SSF88723">
    <property type="entry name" value="PIN domain-like"/>
    <property type="match status" value="1"/>
</dbReference>
<organism evidence="6 7">
    <name type="scientific">Candidatus Aphodomorpha intestinavium</name>
    <dbReference type="NCBI Taxonomy" id="2840672"/>
    <lineage>
        <taxon>Bacteria</taxon>
        <taxon>Bacillati</taxon>
        <taxon>Bacillota</taxon>
        <taxon>Clostridia</taxon>
        <taxon>Eubacteriales</taxon>
        <taxon>Candidatus Aphodomorpha</taxon>
    </lineage>
</organism>
<evidence type="ECO:0000256" key="1">
    <source>
        <dbReference type="ARBA" id="ARBA00001946"/>
    </source>
</evidence>
<evidence type="ECO:0000256" key="2">
    <source>
        <dbReference type="ARBA" id="ARBA00022722"/>
    </source>
</evidence>
<reference evidence="6" key="2">
    <citation type="journal article" date="2021" name="PeerJ">
        <title>Extensive microbial diversity within the chicken gut microbiome revealed by metagenomics and culture.</title>
        <authorList>
            <person name="Gilroy R."/>
            <person name="Ravi A."/>
            <person name="Getino M."/>
            <person name="Pursley I."/>
            <person name="Horton D.L."/>
            <person name="Alikhan N.F."/>
            <person name="Baker D."/>
            <person name="Gharbi K."/>
            <person name="Hall N."/>
            <person name="Watson M."/>
            <person name="Adriaenssens E.M."/>
            <person name="Foster-Nyarko E."/>
            <person name="Jarju S."/>
            <person name="Secka A."/>
            <person name="Antonio M."/>
            <person name="Oren A."/>
            <person name="Chaudhuri R.R."/>
            <person name="La Ragione R."/>
            <person name="Hildebrand F."/>
            <person name="Pallen M.J."/>
        </authorList>
    </citation>
    <scope>NUCLEOTIDE SEQUENCE</scope>
    <source>
        <strain evidence="6">ChiGjej2B2-16831</strain>
    </source>
</reference>
<dbReference type="InterPro" id="IPR052041">
    <property type="entry name" value="Nucleic_acid_metab_PIN/TRAM"/>
</dbReference>
<sequence>IFGYRFGVSRRSELMRGAPAAAGARPKVLDTSAIIDGRILDVCRTGFLEGPFIVPAFVLRELRHIADSADAMRRNRGRRGLDILKALQEEQGAQVRIDDTDFPEAEEVDLKLLRLAESLGGALVTNDFNLNKVAAVQNTPVLNINELASAVRPVLLPGETLELTVLREGKEPGQGVGFLEDGTMVIIDGGRRYIGERVELLVTSSLQTSAGRLIFARLHPRAGAV</sequence>
<dbReference type="SMART" id="SM00670">
    <property type="entry name" value="PINc"/>
    <property type="match status" value="1"/>
</dbReference>
<name>A0A9D1N2U6_9FIRM</name>
<dbReference type="InterPro" id="IPR002716">
    <property type="entry name" value="PIN_dom"/>
</dbReference>
<dbReference type="Pfam" id="PF01938">
    <property type="entry name" value="TRAM"/>
    <property type="match status" value="1"/>
</dbReference>
<dbReference type="InterPro" id="IPR029060">
    <property type="entry name" value="PIN-like_dom_sf"/>
</dbReference>
<proteinExistence type="predicted"/>
<dbReference type="PANTHER" id="PTHR11603:SF147">
    <property type="entry name" value="MEMBRANE PROTEIN"/>
    <property type="match status" value="1"/>
</dbReference>
<dbReference type="Pfam" id="PF01850">
    <property type="entry name" value="PIN"/>
    <property type="match status" value="1"/>
</dbReference>
<dbReference type="PROSITE" id="PS50926">
    <property type="entry name" value="TRAM"/>
    <property type="match status" value="1"/>
</dbReference>
<comment type="cofactor">
    <cofactor evidence="1">
        <name>Mg(2+)</name>
        <dbReference type="ChEBI" id="CHEBI:18420"/>
    </cofactor>
</comment>
<evidence type="ECO:0000256" key="4">
    <source>
        <dbReference type="ARBA" id="ARBA00022842"/>
    </source>
</evidence>
<dbReference type="GO" id="GO:0016787">
    <property type="term" value="F:hydrolase activity"/>
    <property type="evidence" value="ECO:0007669"/>
    <property type="project" value="UniProtKB-KW"/>
</dbReference>
<dbReference type="AlphaFoldDB" id="A0A9D1N2U6"/>
<keyword evidence="3" id="KW-0378">Hydrolase</keyword>
<dbReference type="Gene3D" id="3.40.50.1010">
    <property type="entry name" value="5'-nuclease"/>
    <property type="match status" value="1"/>
</dbReference>
<dbReference type="Proteomes" id="UP000824128">
    <property type="component" value="Unassembled WGS sequence"/>
</dbReference>
<dbReference type="EMBL" id="DVNZ01000012">
    <property type="protein sequence ID" value="HIU93573.1"/>
    <property type="molecule type" value="Genomic_DNA"/>
</dbReference>
<protein>
    <submittedName>
        <fullName evidence="6">TRAM domain-containing protein</fullName>
    </submittedName>
</protein>
<feature type="non-terminal residue" evidence="6">
    <location>
        <position position="1"/>
    </location>
</feature>
<keyword evidence="2" id="KW-0540">Nuclease</keyword>
<dbReference type="PANTHER" id="PTHR11603">
    <property type="entry name" value="AAA FAMILY ATPASE"/>
    <property type="match status" value="1"/>
</dbReference>
<evidence type="ECO:0000313" key="7">
    <source>
        <dbReference type="Proteomes" id="UP000824128"/>
    </source>
</evidence>
<reference evidence="6" key="1">
    <citation type="submission" date="2020-10" db="EMBL/GenBank/DDBJ databases">
        <authorList>
            <person name="Gilroy R."/>
        </authorList>
    </citation>
    <scope>NUCLEOTIDE SEQUENCE</scope>
    <source>
        <strain evidence="6">ChiGjej2B2-16831</strain>
    </source>
</reference>
<accession>A0A9D1N2U6</accession>
<feature type="domain" description="TRAM" evidence="5">
    <location>
        <begin position="154"/>
        <end position="215"/>
    </location>
</feature>
<evidence type="ECO:0000259" key="5">
    <source>
        <dbReference type="PROSITE" id="PS50926"/>
    </source>
</evidence>
<dbReference type="CDD" id="cd09877">
    <property type="entry name" value="PIN_YacL-like"/>
    <property type="match status" value="1"/>
</dbReference>
<evidence type="ECO:0000256" key="3">
    <source>
        <dbReference type="ARBA" id="ARBA00022801"/>
    </source>
</evidence>
<gene>
    <name evidence="6" type="ORF">IAD24_00295</name>
</gene>
<keyword evidence="4" id="KW-0460">Magnesium</keyword>
<dbReference type="GO" id="GO:0004518">
    <property type="term" value="F:nuclease activity"/>
    <property type="evidence" value="ECO:0007669"/>
    <property type="project" value="UniProtKB-KW"/>
</dbReference>
<comment type="caution">
    <text evidence="6">The sequence shown here is derived from an EMBL/GenBank/DDBJ whole genome shotgun (WGS) entry which is preliminary data.</text>
</comment>
<evidence type="ECO:0000313" key="6">
    <source>
        <dbReference type="EMBL" id="HIU93573.1"/>
    </source>
</evidence>